<protein>
    <submittedName>
        <fullName evidence="1">Uncharacterized protein</fullName>
    </submittedName>
</protein>
<reference evidence="2" key="1">
    <citation type="journal article" date="2020" name="ISME J.">
        <title>Comparative genomics reveals insights into cyanobacterial evolution and habitat adaptation.</title>
        <authorList>
            <person name="Chen M.Y."/>
            <person name="Teng W.K."/>
            <person name="Zhao L."/>
            <person name="Hu C.X."/>
            <person name="Zhou Y.K."/>
            <person name="Han B.P."/>
            <person name="Song L.R."/>
            <person name="Shu W.S."/>
        </authorList>
    </citation>
    <scope>NUCLEOTIDE SEQUENCE [LARGE SCALE GENOMIC DNA]</scope>
    <source>
        <strain evidence="2">FACHB-251</strain>
    </source>
</reference>
<proteinExistence type="predicted"/>
<gene>
    <name evidence="1" type="ORF">H6G06_13985</name>
</gene>
<dbReference type="AlphaFoldDB" id="A0A926WI78"/>
<evidence type="ECO:0000313" key="1">
    <source>
        <dbReference type="EMBL" id="MBD2294557.1"/>
    </source>
</evidence>
<dbReference type="Proteomes" id="UP000662185">
    <property type="component" value="Unassembled WGS sequence"/>
</dbReference>
<dbReference type="EMBL" id="JACJQU010000007">
    <property type="protein sequence ID" value="MBD2294557.1"/>
    <property type="molecule type" value="Genomic_DNA"/>
</dbReference>
<evidence type="ECO:0000313" key="2">
    <source>
        <dbReference type="Proteomes" id="UP000662185"/>
    </source>
</evidence>
<comment type="caution">
    <text evidence="1">The sequence shown here is derived from an EMBL/GenBank/DDBJ whole genome shotgun (WGS) entry which is preliminary data.</text>
</comment>
<sequence length="62" mass="7647">MNSTNLQIIEITEYQNKYFSHDEISEEYGITLYEKYQNQVDVEFPSYKTRYQWKLTAKGWHF</sequence>
<organism evidence="1 2">
    <name type="scientific">Anabaena sphaerica FACHB-251</name>
    <dbReference type="NCBI Taxonomy" id="2692883"/>
    <lineage>
        <taxon>Bacteria</taxon>
        <taxon>Bacillati</taxon>
        <taxon>Cyanobacteriota</taxon>
        <taxon>Cyanophyceae</taxon>
        <taxon>Nostocales</taxon>
        <taxon>Nostocaceae</taxon>
        <taxon>Anabaena</taxon>
    </lineage>
</organism>
<name>A0A926WI78_9NOST</name>
<keyword evidence="2" id="KW-1185">Reference proteome</keyword>
<accession>A0A926WI78</accession>